<accession>A0A0D0F5J2</accession>
<organism evidence="1 2">
    <name type="scientific">Pedobacter lusitanus</name>
    <dbReference type="NCBI Taxonomy" id="1503925"/>
    <lineage>
        <taxon>Bacteria</taxon>
        <taxon>Pseudomonadati</taxon>
        <taxon>Bacteroidota</taxon>
        <taxon>Sphingobacteriia</taxon>
        <taxon>Sphingobacteriales</taxon>
        <taxon>Sphingobacteriaceae</taxon>
        <taxon>Pedobacter</taxon>
    </lineage>
</organism>
<dbReference type="OrthoDB" id="769564at2"/>
<reference evidence="1 2" key="1">
    <citation type="submission" date="2015-01" db="EMBL/GenBank/DDBJ databases">
        <title>Draft genome sequence of Pedobacter sp. NL19 isolated from sludge of an effluent treatment pond in an abandoned uranium mine.</title>
        <authorList>
            <person name="Santos T."/>
            <person name="Caetano T."/>
            <person name="Covas C."/>
            <person name="Cruz A."/>
            <person name="Mendo S."/>
        </authorList>
    </citation>
    <scope>NUCLEOTIDE SEQUENCE [LARGE SCALE GENOMIC DNA]</scope>
    <source>
        <strain evidence="1 2">NL19</strain>
    </source>
</reference>
<keyword evidence="2" id="KW-1185">Reference proteome</keyword>
<protein>
    <submittedName>
        <fullName evidence="1">Uncharacterized protein</fullName>
    </submittedName>
</protein>
<sequence length="84" mass="9274">MARAWYIYNNAGSLVVPSSYLYTPTRPGCRSGFNVCAIYAIYGGAFPTIISSNLRKYMANGLMDGVPEPQLPPGAIQYVYMVFH</sequence>
<evidence type="ECO:0000313" key="1">
    <source>
        <dbReference type="EMBL" id="KIO76838.1"/>
    </source>
</evidence>
<gene>
    <name evidence="1" type="ORF">TH53_12585</name>
</gene>
<name>A0A0D0F5J2_9SPHI</name>
<dbReference type="Proteomes" id="UP000032049">
    <property type="component" value="Unassembled WGS sequence"/>
</dbReference>
<comment type="caution">
    <text evidence="1">The sequence shown here is derived from an EMBL/GenBank/DDBJ whole genome shotgun (WGS) entry which is preliminary data.</text>
</comment>
<evidence type="ECO:0000313" key="2">
    <source>
        <dbReference type="Proteomes" id="UP000032049"/>
    </source>
</evidence>
<proteinExistence type="predicted"/>
<dbReference type="EMBL" id="JXRA01000053">
    <property type="protein sequence ID" value="KIO76838.1"/>
    <property type="molecule type" value="Genomic_DNA"/>
</dbReference>
<dbReference type="RefSeq" id="WP_041882492.1">
    <property type="nucleotide sequence ID" value="NZ_CP157278.1"/>
</dbReference>
<dbReference type="AlphaFoldDB" id="A0A0D0F5J2"/>